<sequence>MKRQTSLQSSVEGPIGYPAGLTLPSYRGGAFSKGDLRFGLAVVPLKSILAAGKMVYLAVGCNLTDEGKGRGICLWGVLLVLSLAMCEISGVHTNDQLSTERQGLMDECKQSLRAILKGQEVPKGIANRAQFDCQNDMEREHCTYNGTQYKMCELEGEIICRDPREESKNRQSEAPSSHVLHKRDVEGITTIPTCNQCNRTVWIGDKTKSTFVRYFQVFLADRSVKLLEFIATWNRLEKVLNKLQLSSSEDSSSLIRLDARGDGGIIPPVPALRRRAGQPIPLPRRRSAESLLALSATAEVGTESAEQTPPPPTPRQQWSVGEFGASKNPAGLAGLAPPTPVPQKRRRKFGPCESPMGLVPLAPPSPELQKKWRRRRKVASPTLPPMLSWRWKRREHSWIGRVGC</sequence>
<dbReference type="AlphaFoldDB" id="A0A8K1D6L7"/>
<name>A0A8K1D6L7_9PASS</name>
<comment type="caution">
    <text evidence="2">The sequence shown here is derived from an EMBL/GenBank/DDBJ whole genome shotgun (WGS) entry which is preliminary data.</text>
</comment>
<reference evidence="2" key="1">
    <citation type="submission" date="2019-04" db="EMBL/GenBank/DDBJ databases">
        <title>Genome assembly of Zosterops borbonicus 15179.</title>
        <authorList>
            <person name="Leroy T."/>
            <person name="Anselmetti Y."/>
            <person name="Tilak M.-K."/>
            <person name="Nabholz B."/>
        </authorList>
    </citation>
    <scope>NUCLEOTIDE SEQUENCE</scope>
    <source>
        <strain evidence="2">HGM_15179</strain>
        <tissue evidence="2">Muscle</tissue>
    </source>
</reference>
<evidence type="ECO:0000256" key="1">
    <source>
        <dbReference type="SAM" id="MobiDB-lite"/>
    </source>
</evidence>
<evidence type="ECO:0000313" key="2">
    <source>
        <dbReference type="EMBL" id="TRZ06825.1"/>
    </source>
</evidence>
<gene>
    <name evidence="2" type="ORF">HGM15179_020283</name>
</gene>
<feature type="region of interest" description="Disordered" evidence="1">
    <location>
        <begin position="297"/>
        <end position="379"/>
    </location>
</feature>
<protein>
    <submittedName>
        <fullName evidence="2">Uncharacterized protein</fullName>
    </submittedName>
</protein>
<keyword evidence="3" id="KW-1185">Reference proteome</keyword>
<accession>A0A8K1D6L7</accession>
<organism evidence="2 3">
    <name type="scientific">Zosterops borbonicus</name>
    <dbReference type="NCBI Taxonomy" id="364589"/>
    <lineage>
        <taxon>Eukaryota</taxon>
        <taxon>Metazoa</taxon>
        <taxon>Chordata</taxon>
        <taxon>Craniata</taxon>
        <taxon>Vertebrata</taxon>
        <taxon>Euteleostomi</taxon>
        <taxon>Archelosauria</taxon>
        <taxon>Archosauria</taxon>
        <taxon>Dinosauria</taxon>
        <taxon>Saurischia</taxon>
        <taxon>Theropoda</taxon>
        <taxon>Coelurosauria</taxon>
        <taxon>Aves</taxon>
        <taxon>Neognathae</taxon>
        <taxon>Neoaves</taxon>
        <taxon>Telluraves</taxon>
        <taxon>Australaves</taxon>
        <taxon>Passeriformes</taxon>
        <taxon>Sylvioidea</taxon>
        <taxon>Zosteropidae</taxon>
        <taxon>Zosterops</taxon>
    </lineage>
</organism>
<dbReference type="EMBL" id="SWJQ01002152">
    <property type="protein sequence ID" value="TRZ06825.1"/>
    <property type="molecule type" value="Genomic_DNA"/>
</dbReference>
<evidence type="ECO:0000313" key="3">
    <source>
        <dbReference type="Proteomes" id="UP000796761"/>
    </source>
</evidence>
<proteinExistence type="predicted"/>
<dbReference type="Proteomes" id="UP000796761">
    <property type="component" value="Unassembled WGS sequence"/>
</dbReference>